<dbReference type="Gene3D" id="3.30.40.10">
    <property type="entry name" value="Zinc/RING finger domain, C3HC4 (zinc finger)"/>
    <property type="match status" value="1"/>
</dbReference>
<dbReference type="GO" id="GO:0005783">
    <property type="term" value="C:endoplasmic reticulum"/>
    <property type="evidence" value="ECO:0007669"/>
    <property type="project" value="InterPro"/>
</dbReference>
<feature type="compositionally biased region" description="Low complexity" evidence="12">
    <location>
        <begin position="1"/>
        <end position="12"/>
    </location>
</feature>
<protein>
    <recommendedName>
        <fullName evidence="4">RING-type E3 ubiquitin transferase</fullName>
        <ecNumber evidence="4">2.3.2.27</ecNumber>
    </recommendedName>
</protein>
<dbReference type="Pfam" id="PF00097">
    <property type="entry name" value="zf-C3HC4"/>
    <property type="match status" value="1"/>
</dbReference>
<evidence type="ECO:0000313" key="16">
    <source>
        <dbReference type="Proteomes" id="UP000835052"/>
    </source>
</evidence>
<evidence type="ECO:0000256" key="11">
    <source>
        <dbReference type="PROSITE-ProRule" id="PRU00175"/>
    </source>
</evidence>
<keyword evidence="9" id="KW-0862">Zinc</keyword>
<evidence type="ECO:0000259" key="14">
    <source>
        <dbReference type="PROSITE" id="PS50089"/>
    </source>
</evidence>
<dbReference type="EC" id="2.3.2.27" evidence="4"/>
<dbReference type="SMART" id="SM00184">
    <property type="entry name" value="RING"/>
    <property type="match status" value="1"/>
</dbReference>
<evidence type="ECO:0000256" key="13">
    <source>
        <dbReference type="SAM" id="Phobius"/>
    </source>
</evidence>
<keyword evidence="13" id="KW-0812">Transmembrane</keyword>
<dbReference type="SUPFAM" id="SSF57850">
    <property type="entry name" value="RING/U-box"/>
    <property type="match status" value="1"/>
</dbReference>
<comment type="subcellular location">
    <subcellularLocation>
        <location evidence="2">Endomembrane system</location>
    </subcellularLocation>
</comment>
<organism evidence="15 16">
    <name type="scientific">Caenorhabditis auriculariae</name>
    <dbReference type="NCBI Taxonomy" id="2777116"/>
    <lineage>
        <taxon>Eukaryota</taxon>
        <taxon>Metazoa</taxon>
        <taxon>Ecdysozoa</taxon>
        <taxon>Nematoda</taxon>
        <taxon>Chromadorea</taxon>
        <taxon>Rhabditida</taxon>
        <taxon>Rhabditina</taxon>
        <taxon>Rhabditomorpha</taxon>
        <taxon>Rhabditoidea</taxon>
        <taxon>Rhabditidae</taxon>
        <taxon>Peloderinae</taxon>
        <taxon>Caenorhabditis</taxon>
    </lineage>
</organism>
<keyword evidence="8" id="KW-0833">Ubl conjugation pathway</keyword>
<keyword evidence="7 11" id="KW-0863">Zinc-finger</keyword>
<evidence type="ECO:0000256" key="8">
    <source>
        <dbReference type="ARBA" id="ARBA00022786"/>
    </source>
</evidence>
<dbReference type="InterPro" id="IPR017907">
    <property type="entry name" value="Znf_RING_CS"/>
</dbReference>
<reference evidence="15" key="1">
    <citation type="submission" date="2020-10" db="EMBL/GenBank/DDBJ databases">
        <authorList>
            <person name="Kikuchi T."/>
        </authorList>
    </citation>
    <scope>NUCLEOTIDE SEQUENCE</scope>
    <source>
        <strain evidence="15">NKZ352</strain>
    </source>
</reference>
<dbReference type="CDD" id="cd16744">
    <property type="entry name" value="RING-HC_RNF185"/>
    <property type="match status" value="1"/>
</dbReference>
<name>A0A8S1GYE2_9PELO</name>
<evidence type="ECO:0000256" key="5">
    <source>
        <dbReference type="ARBA" id="ARBA00022679"/>
    </source>
</evidence>
<evidence type="ECO:0000256" key="6">
    <source>
        <dbReference type="ARBA" id="ARBA00022723"/>
    </source>
</evidence>
<feature type="domain" description="RING-type" evidence="14">
    <location>
        <begin position="34"/>
        <end position="75"/>
    </location>
</feature>
<evidence type="ECO:0000256" key="12">
    <source>
        <dbReference type="SAM" id="MobiDB-lite"/>
    </source>
</evidence>
<feature type="region of interest" description="Disordered" evidence="12">
    <location>
        <begin position="1"/>
        <end position="26"/>
    </location>
</feature>
<dbReference type="InterPro" id="IPR013083">
    <property type="entry name" value="Znf_RING/FYVE/PHD"/>
</dbReference>
<dbReference type="GO" id="GO:0008270">
    <property type="term" value="F:zinc ion binding"/>
    <property type="evidence" value="ECO:0007669"/>
    <property type="project" value="UniProtKB-KW"/>
</dbReference>
<dbReference type="FunFam" id="3.30.40.10:FF:000062">
    <property type="entry name" value="E3 ubiquitin-protein ligase RNF185"/>
    <property type="match status" value="1"/>
</dbReference>
<dbReference type="EMBL" id="CAJGYM010000008">
    <property type="protein sequence ID" value="CAD6188469.1"/>
    <property type="molecule type" value="Genomic_DNA"/>
</dbReference>
<keyword evidence="13" id="KW-1133">Transmembrane helix</keyword>
<dbReference type="OrthoDB" id="302966at2759"/>
<dbReference type="Proteomes" id="UP000835052">
    <property type="component" value="Unassembled WGS sequence"/>
</dbReference>
<dbReference type="GO" id="GO:0061630">
    <property type="term" value="F:ubiquitin protein ligase activity"/>
    <property type="evidence" value="ECO:0007669"/>
    <property type="project" value="UniProtKB-EC"/>
</dbReference>
<comment type="pathway">
    <text evidence="3">Protein modification; protein ubiquitination.</text>
</comment>
<evidence type="ECO:0000256" key="9">
    <source>
        <dbReference type="ARBA" id="ARBA00022833"/>
    </source>
</evidence>
<gene>
    <name evidence="15" type="ORF">CAUJ_LOCUS4388</name>
</gene>
<evidence type="ECO:0000256" key="1">
    <source>
        <dbReference type="ARBA" id="ARBA00000900"/>
    </source>
</evidence>
<sequence length="190" mass="21213">MDAEATEGNTEPKTPPEEPSGSEKKEEDNARFECNICLDTAKDAVVSLCGHLFCWPCLAQWLETRPNRQLCPVCKSAISKEKVVPIYGRGGETSDPREKVPPRPQGQRSEVPPPSFPGFQWGGAEGNGNVQFSFGIGIFPLSFFASWFQNPMERRPEAPPAGSRQSQEEQFLSNVFMYIGLFFLLWLIIV</sequence>
<evidence type="ECO:0000256" key="3">
    <source>
        <dbReference type="ARBA" id="ARBA00004906"/>
    </source>
</evidence>
<dbReference type="PROSITE" id="PS00518">
    <property type="entry name" value="ZF_RING_1"/>
    <property type="match status" value="1"/>
</dbReference>
<dbReference type="InterPro" id="IPR045103">
    <property type="entry name" value="RNF5/RNF185-like"/>
</dbReference>
<dbReference type="InterPro" id="IPR001841">
    <property type="entry name" value="Znf_RING"/>
</dbReference>
<evidence type="ECO:0000256" key="10">
    <source>
        <dbReference type="ARBA" id="ARBA00023136"/>
    </source>
</evidence>
<keyword evidence="16" id="KW-1185">Reference proteome</keyword>
<dbReference type="GO" id="GO:0006511">
    <property type="term" value="P:ubiquitin-dependent protein catabolic process"/>
    <property type="evidence" value="ECO:0007669"/>
    <property type="project" value="InterPro"/>
</dbReference>
<dbReference type="AlphaFoldDB" id="A0A8S1GYE2"/>
<accession>A0A8S1GYE2</accession>
<evidence type="ECO:0000256" key="4">
    <source>
        <dbReference type="ARBA" id="ARBA00012483"/>
    </source>
</evidence>
<dbReference type="PROSITE" id="PS50089">
    <property type="entry name" value="ZF_RING_2"/>
    <property type="match status" value="1"/>
</dbReference>
<feature type="transmembrane region" description="Helical" evidence="13">
    <location>
        <begin position="171"/>
        <end position="189"/>
    </location>
</feature>
<keyword evidence="5" id="KW-0808">Transferase</keyword>
<evidence type="ECO:0000256" key="2">
    <source>
        <dbReference type="ARBA" id="ARBA00004308"/>
    </source>
</evidence>
<proteinExistence type="predicted"/>
<dbReference type="InterPro" id="IPR018957">
    <property type="entry name" value="Znf_C3HC4_RING-type"/>
</dbReference>
<dbReference type="PANTHER" id="PTHR12313">
    <property type="entry name" value="E3 UBIQUITIN-PROTEIN LIGASE RNF5-RELATED"/>
    <property type="match status" value="1"/>
</dbReference>
<keyword evidence="10 13" id="KW-0472">Membrane</keyword>
<keyword evidence="6" id="KW-0479">Metal-binding</keyword>
<comment type="catalytic activity">
    <reaction evidence="1">
        <text>S-ubiquitinyl-[E2 ubiquitin-conjugating enzyme]-L-cysteine + [acceptor protein]-L-lysine = [E2 ubiquitin-conjugating enzyme]-L-cysteine + N(6)-ubiquitinyl-[acceptor protein]-L-lysine.</text>
        <dbReference type="EC" id="2.3.2.27"/>
    </reaction>
</comment>
<evidence type="ECO:0000313" key="15">
    <source>
        <dbReference type="EMBL" id="CAD6188469.1"/>
    </source>
</evidence>
<comment type="caution">
    <text evidence="15">The sequence shown here is derived from an EMBL/GenBank/DDBJ whole genome shotgun (WGS) entry which is preliminary data.</text>
</comment>
<feature type="region of interest" description="Disordered" evidence="12">
    <location>
        <begin position="87"/>
        <end position="118"/>
    </location>
</feature>
<evidence type="ECO:0000256" key="7">
    <source>
        <dbReference type="ARBA" id="ARBA00022771"/>
    </source>
</evidence>
<feature type="compositionally biased region" description="Basic and acidic residues" evidence="12">
    <location>
        <begin position="92"/>
        <end position="101"/>
    </location>
</feature>